<dbReference type="EMBL" id="CP158375">
    <property type="protein sequence ID" value="XDO95931.1"/>
    <property type="molecule type" value="Genomic_DNA"/>
</dbReference>
<evidence type="ECO:0000313" key="2">
    <source>
        <dbReference type="EMBL" id="XDO95931.1"/>
    </source>
</evidence>
<reference evidence="2" key="1">
    <citation type="submission" date="2024-06" db="EMBL/GenBank/DDBJ databases">
        <title>Caulobacter inopinatus, sp. nov.</title>
        <authorList>
            <person name="Donachie S.P."/>
        </authorList>
    </citation>
    <scope>NUCLEOTIDE SEQUENCE</scope>
    <source>
        <strain evidence="2">73W</strain>
    </source>
</reference>
<dbReference type="AlphaFoldDB" id="A0AB39KRK6"/>
<keyword evidence="1" id="KW-0472">Membrane</keyword>
<feature type="transmembrane region" description="Helical" evidence="1">
    <location>
        <begin position="269"/>
        <end position="287"/>
    </location>
</feature>
<feature type="transmembrane region" description="Helical" evidence="1">
    <location>
        <begin position="236"/>
        <end position="257"/>
    </location>
</feature>
<feature type="transmembrane region" description="Helical" evidence="1">
    <location>
        <begin position="120"/>
        <end position="141"/>
    </location>
</feature>
<dbReference type="RefSeq" id="WP_369058790.1">
    <property type="nucleotide sequence ID" value="NZ_CP158375.1"/>
</dbReference>
<feature type="transmembrane region" description="Helical" evidence="1">
    <location>
        <begin position="197"/>
        <end position="216"/>
    </location>
</feature>
<keyword evidence="1" id="KW-1133">Transmembrane helix</keyword>
<name>A0AB39KRK6_9CAUL</name>
<feature type="transmembrane region" description="Helical" evidence="1">
    <location>
        <begin position="161"/>
        <end position="185"/>
    </location>
</feature>
<gene>
    <name evidence="2" type="ORF">ABOZ73_14190</name>
</gene>
<keyword evidence="1" id="KW-0812">Transmembrane</keyword>
<feature type="transmembrane region" description="Helical" evidence="1">
    <location>
        <begin position="89"/>
        <end position="108"/>
    </location>
</feature>
<sequence length="336" mass="36122">MDLLERYLGAVAALLPSAQRDDITAEIRDLLLNRFEEKEAELGRPLTAAEQEAIIKANGHPLTVAGRYGAQGPLIGPAVYPLYMQAVKVSLAIGALVTAVLTVIALMTQANFAQVIIQGVHNYVSLTITVVGLLTIAGWLVERGVVKLNFLDDWKPSRLPPVAPAMPDIPGVSALGSLGAIGPVGGKAPKQRGKSRFESLFELVVTVWVLAWWLGFTPLPFGDVGEDGLRIIPAPIWAALHWPIAGLLVVQIAAYLSDLLLTAAVRVRAGLFLASHLIVLALTWALWDARPLFHVEATSHPDWMTTIQLGVDIGLMVTAAIAVVGMGREIWRLARS</sequence>
<evidence type="ECO:0008006" key="3">
    <source>
        <dbReference type="Google" id="ProtNLM"/>
    </source>
</evidence>
<accession>A0AB39KRK6</accession>
<proteinExistence type="predicted"/>
<feature type="transmembrane region" description="Helical" evidence="1">
    <location>
        <begin position="307"/>
        <end position="327"/>
    </location>
</feature>
<organism evidence="2">
    <name type="scientific">Caulobacter sp. 73W</name>
    <dbReference type="NCBI Taxonomy" id="3161137"/>
    <lineage>
        <taxon>Bacteria</taxon>
        <taxon>Pseudomonadati</taxon>
        <taxon>Pseudomonadota</taxon>
        <taxon>Alphaproteobacteria</taxon>
        <taxon>Caulobacterales</taxon>
        <taxon>Caulobacteraceae</taxon>
        <taxon>Caulobacter</taxon>
    </lineage>
</organism>
<evidence type="ECO:0000256" key="1">
    <source>
        <dbReference type="SAM" id="Phobius"/>
    </source>
</evidence>
<protein>
    <recommendedName>
        <fullName evidence="3">DUF2157 domain-containing protein</fullName>
    </recommendedName>
</protein>